<comment type="caution">
    <text evidence="1">The sequence shown here is derived from an EMBL/GenBank/DDBJ whole genome shotgun (WGS) entry which is preliminary data.</text>
</comment>
<evidence type="ECO:0000313" key="1">
    <source>
        <dbReference type="EMBL" id="KAE9608999.1"/>
    </source>
</evidence>
<proteinExistence type="predicted"/>
<evidence type="ECO:0000313" key="2">
    <source>
        <dbReference type="Proteomes" id="UP000447434"/>
    </source>
</evidence>
<accession>A0A6A4Q636</accession>
<gene>
    <name evidence="1" type="ORF">Lalb_Chr08g0241611</name>
</gene>
<dbReference type="AlphaFoldDB" id="A0A6A4Q636"/>
<dbReference type="Proteomes" id="UP000447434">
    <property type="component" value="Chromosome 8"/>
</dbReference>
<name>A0A6A4Q636_LUPAL</name>
<keyword evidence="2" id="KW-1185">Reference proteome</keyword>
<dbReference type="EMBL" id="WOCE01000008">
    <property type="protein sequence ID" value="KAE9608999.1"/>
    <property type="molecule type" value="Genomic_DNA"/>
</dbReference>
<organism evidence="1 2">
    <name type="scientific">Lupinus albus</name>
    <name type="common">White lupine</name>
    <name type="synonym">Lupinus termis</name>
    <dbReference type="NCBI Taxonomy" id="3870"/>
    <lineage>
        <taxon>Eukaryota</taxon>
        <taxon>Viridiplantae</taxon>
        <taxon>Streptophyta</taxon>
        <taxon>Embryophyta</taxon>
        <taxon>Tracheophyta</taxon>
        <taxon>Spermatophyta</taxon>
        <taxon>Magnoliopsida</taxon>
        <taxon>eudicotyledons</taxon>
        <taxon>Gunneridae</taxon>
        <taxon>Pentapetalae</taxon>
        <taxon>rosids</taxon>
        <taxon>fabids</taxon>
        <taxon>Fabales</taxon>
        <taxon>Fabaceae</taxon>
        <taxon>Papilionoideae</taxon>
        <taxon>50 kb inversion clade</taxon>
        <taxon>genistoids sensu lato</taxon>
        <taxon>core genistoids</taxon>
        <taxon>Genisteae</taxon>
        <taxon>Lupinus</taxon>
    </lineage>
</organism>
<reference evidence="2" key="1">
    <citation type="journal article" date="2020" name="Nat. Commun.">
        <title>Genome sequence of the cluster root forming white lupin.</title>
        <authorList>
            <person name="Hufnagel B."/>
            <person name="Marques A."/>
            <person name="Soriano A."/>
            <person name="Marques L."/>
            <person name="Divol F."/>
            <person name="Doumas P."/>
            <person name="Sallet E."/>
            <person name="Mancinotti D."/>
            <person name="Carrere S."/>
            <person name="Marande W."/>
            <person name="Arribat S."/>
            <person name="Keller J."/>
            <person name="Huneau C."/>
            <person name="Blein T."/>
            <person name="Aime D."/>
            <person name="Laguerre M."/>
            <person name="Taylor J."/>
            <person name="Schubert V."/>
            <person name="Nelson M."/>
            <person name="Geu-Flores F."/>
            <person name="Crespi M."/>
            <person name="Gallardo-Guerrero K."/>
            <person name="Delaux P.-M."/>
            <person name="Salse J."/>
            <person name="Berges H."/>
            <person name="Guyot R."/>
            <person name="Gouzy J."/>
            <person name="Peret B."/>
        </authorList>
    </citation>
    <scope>NUCLEOTIDE SEQUENCE [LARGE SCALE GENOMIC DNA]</scope>
    <source>
        <strain evidence="2">cv. Amiga</strain>
    </source>
</reference>
<sequence>MCDSFSVAVVVVVVVVSAAVAEFGHSYKLKNLLLTMRVVFLSSEVVGFGHC</sequence>
<protein>
    <submittedName>
        <fullName evidence="1">Uncharacterized protein</fullName>
    </submittedName>
</protein>